<dbReference type="OrthoDB" id="5554229at2759"/>
<evidence type="ECO:0000313" key="2">
    <source>
        <dbReference type="EMBL" id="TYK29160.1"/>
    </source>
</evidence>
<protein>
    <submittedName>
        <fullName evidence="2">Cleavage stimulation factor subunit 1</fullName>
    </submittedName>
</protein>
<sequence length="110" mass="12821">MKLSQTQQVQHLPPALTEEFKLQLRPETVLGVRWNREIAGNEWLVKWKKLLNSEATWGSVYLMNQQFPSFHLENKVQRADRLRSLNILPPDYSSSVSSTLAFYSFPFSSH</sequence>
<evidence type="ECO:0000313" key="4">
    <source>
        <dbReference type="Proteomes" id="UP000321947"/>
    </source>
</evidence>
<dbReference type="InterPro" id="IPR016197">
    <property type="entry name" value="Chromo-like_dom_sf"/>
</dbReference>
<dbReference type="EMBL" id="SSTE01007511">
    <property type="protein sequence ID" value="KAA0056355.1"/>
    <property type="molecule type" value="Genomic_DNA"/>
</dbReference>
<organism evidence="2 4">
    <name type="scientific">Cucumis melo var. makuwa</name>
    <name type="common">Oriental melon</name>
    <dbReference type="NCBI Taxonomy" id="1194695"/>
    <lineage>
        <taxon>Eukaryota</taxon>
        <taxon>Viridiplantae</taxon>
        <taxon>Streptophyta</taxon>
        <taxon>Embryophyta</taxon>
        <taxon>Tracheophyta</taxon>
        <taxon>Spermatophyta</taxon>
        <taxon>Magnoliopsida</taxon>
        <taxon>eudicotyledons</taxon>
        <taxon>Gunneridae</taxon>
        <taxon>Pentapetalae</taxon>
        <taxon>rosids</taxon>
        <taxon>fabids</taxon>
        <taxon>Cucurbitales</taxon>
        <taxon>Cucurbitaceae</taxon>
        <taxon>Benincaseae</taxon>
        <taxon>Cucumis</taxon>
    </lineage>
</organism>
<reference evidence="3 4" key="1">
    <citation type="submission" date="2019-08" db="EMBL/GenBank/DDBJ databases">
        <title>Draft genome sequences of two oriental melons (Cucumis melo L. var makuwa).</title>
        <authorList>
            <person name="Kwon S.-Y."/>
        </authorList>
    </citation>
    <scope>NUCLEOTIDE SEQUENCE [LARGE SCALE GENOMIC DNA]</scope>
    <source>
        <strain evidence="4">cv. Chang Bougi</strain>
        <strain evidence="3">cv. SW 3</strain>
        <tissue evidence="2">Leaf</tissue>
    </source>
</reference>
<accession>A0A5D3E0X1</accession>
<dbReference type="AlphaFoldDB" id="A0A5D3E0X1"/>
<comment type="caution">
    <text evidence="2">The sequence shown here is derived from an EMBL/GenBank/DDBJ whole genome shotgun (WGS) entry which is preliminary data.</text>
</comment>
<dbReference type="SUPFAM" id="SSF54160">
    <property type="entry name" value="Chromo domain-like"/>
    <property type="match status" value="1"/>
</dbReference>
<dbReference type="Proteomes" id="UP000321393">
    <property type="component" value="Unassembled WGS sequence"/>
</dbReference>
<evidence type="ECO:0000313" key="3">
    <source>
        <dbReference type="Proteomes" id="UP000321393"/>
    </source>
</evidence>
<dbReference type="Proteomes" id="UP000321947">
    <property type="component" value="Unassembled WGS sequence"/>
</dbReference>
<dbReference type="EMBL" id="SSTD01001877">
    <property type="protein sequence ID" value="TYK29160.1"/>
    <property type="molecule type" value="Genomic_DNA"/>
</dbReference>
<proteinExistence type="predicted"/>
<name>A0A5D3E0X1_CUCMM</name>
<evidence type="ECO:0000313" key="1">
    <source>
        <dbReference type="EMBL" id="KAA0056355.1"/>
    </source>
</evidence>
<gene>
    <name evidence="2" type="ORF">E5676_scaffold120G003150</name>
    <name evidence="1" type="ORF">E6C27_scaffold186G00890</name>
</gene>